<evidence type="ECO:0000313" key="1">
    <source>
        <dbReference type="EMBL" id="VFU46093.1"/>
    </source>
</evidence>
<gene>
    <name evidence="1" type="ORF">SVIM_LOCUS291649</name>
</gene>
<name>A0A6N2LXU5_SALVM</name>
<dbReference type="EMBL" id="CAADRP010001638">
    <property type="protein sequence ID" value="VFU46093.1"/>
    <property type="molecule type" value="Genomic_DNA"/>
</dbReference>
<dbReference type="AlphaFoldDB" id="A0A6N2LXU5"/>
<sequence>MSWAEKAKEKRVGKLEAQLGSFRRLFIYFFVAPSFFFGQGGSCKELKEAKEDVFQPKTHLYKIVLLHIISGKKNGSVYGSDESLSLLEHAYELWKDGRGMEIMDPSLDDTFSSCGRIIR</sequence>
<accession>A0A6N2LXU5</accession>
<reference evidence="1" key="1">
    <citation type="submission" date="2019-03" db="EMBL/GenBank/DDBJ databases">
        <authorList>
            <person name="Mank J."/>
            <person name="Almeida P."/>
        </authorList>
    </citation>
    <scope>NUCLEOTIDE SEQUENCE</scope>
    <source>
        <strain evidence="1">78183</strain>
    </source>
</reference>
<proteinExistence type="predicted"/>
<organism evidence="1">
    <name type="scientific">Salix viminalis</name>
    <name type="common">Common osier</name>
    <name type="synonym">Basket willow</name>
    <dbReference type="NCBI Taxonomy" id="40686"/>
    <lineage>
        <taxon>Eukaryota</taxon>
        <taxon>Viridiplantae</taxon>
        <taxon>Streptophyta</taxon>
        <taxon>Embryophyta</taxon>
        <taxon>Tracheophyta</taxon>
        <taxon>Spermatophyta</taxon>
        <taxon>Magnoliopsida</taxon>
        <taxon>eudicotyledons</taxon>
        <taxon>Gunneridae</taxon>
        <taxon>Pentapetalae</taxon>
        <taxon>rosids</taxon>
        <taxon>fabids</taxon>
        <taxon>Malpighiales</taxon>
        <taxon>Salicaceae</taxon>
        <taxon>Saliceae</taxon>
        <taxon>Salix</taxon>
    </lineage>
</organism>
<protein>
    <submittedName>
        <fullName evidence="1">Uncharacterized protein</fullName>
    </submittedName>
</protein>